<evidence type="ECO:0000259" key="1">
    <source>
        <dbReference type="PROSITE" id="PS50878"/>
    </source>
</evidence>
<dbReference type="EMBL" id="VSWD01000002">
    <property type="protein sequence ID" value="KAK3107740.1"/>
    <property type="molecule type" value="Genomic_DNA"/>
</dbReference>
<dbReference type="SUPFAM" id="SSF56672">
    <property type="entry name" value="DNA/RNA polymerases"/>
    <property type="match status" value="1"/>
</dbReference>
<gene>
    <name evidence="2" type="ORF">FSP39_021216</name>
</gene>
<dbReference type="Pfam" id="PF00078">
    <property type="entry name" value="RVT_1"/>
    <property type="match status" value="1"/>
</dbReference>
<feature type="domain" description="Reverse transcriptase" evidence="1">
    <location>
        <begin position="1"/>
        <end position="269"/>
    </location>
</feature>
<dbReference type="InterPro" id="IPR043502">
    <property type="entry name" value="DNA/RNA_pol_sf"/>
</dbReference>
<dbReference type="AlphaFoldDB" id="A0AA88YWJ2"/>
<accession>A0AA88YWJ2</accession>
<name>A0AA88YWJ2_PINIB</name>
<dbReference type="CDD" id="cd01650">
    <property type="entry name" value="RT_nLTR_like"/>
    <property type="match status" value="1"/>
</dbReference>
<dbReference type="PROSITE" id="PS50878">
    <property type="entry name" value="RT_POL"/>
    <property type="match status" value="1"/>
</dbReference>
<proteinExistence type="predicted"/>
<dbReference type="Proteomes" id="UP001186944">
    <property type="component" value="Unassembled WGS sequence"/>
</dbReference>
<evidence type="ECO:0000313" key="2">
    <source>
        <dbReference type="EMBL" id="KAK3107740.1"/>
    </source>
</evidence>
<comment type="caution">
    <text evidence="2">The sequence shown here is derived from an EMBL/GenBank/DDBJ whole genome shotgun (WGS) entry which is preliminary data.</text>
</comment>
<reference evidence="2" key="1">
    <citation type="submission" date="2019-08" db="EMBL/GenBank/DDBJ databases">
        <title>The improved chromosome-level genome for the pearl oyster Pinctada fucata martensii using PacBio sequencing and Hi-C.</title>
        <authorList>
            <person name="Zheng Z."/>
        </authorList>
    </citation>
    <scope>NUCLEOTIDE SEQUENCE</scope>
    <source>
        <strain evidence="2">ZZ-2019</strain>
        <tissue evidence="2">Adductor muscle</tissue>
    </source>
</reference>
<dbReference type="InterPro" id="IPR000477">
    <property type="entry name" value="RT_dom"/>
</dbReference>
<organism evidence="2 3">
    <name type="scientific">Pinctada imbricata</name>
    <name type="common">Atlantic pearl-oyster</name>
    <name type="synonym">Pinctada martensii</name>
    <dbReference type="NCBI Taxonomy" id="66713"/>
    <lineage>
        <taxon>Eukaryota</taxon>
        <taxon>Metazoa</taxon>
        <taxon>Spiralia</taxon>
        <taxon>Lophotrochozoa</taxon>
        <taxon>Mollusca</taxon>
        <taxon>Bivalvia</taxon>
        <taxon>Autobranchia</taxon>
        <taxon>Pteriomorphia</taxon>
        <taxon>Pterioida</taxon>
        <taxon>Pterioidea</taxon>
        <taxon>Pteriidae</taxon>
        <taxon>Pinctada</taxon>
    </lineage>
</organism>
<dbReference type="PANTHER" id="PTHR19446">
    <property type="entry name" value="REVERSE TRANSCRIPTASES"/>
    <property type="match status" value="1"/>
</dbReference>
<keyword evidence="3" id="KW-1185">Reference proteome</keyword>
<evidence type="ECO:0000313" key="3">
    <source>
        <dbReference type="Proteomes" id="UP001186944"/>
    </source>
</evidence>
<protein>
    <recommendedName>
        <fullName evidence="1">Reverse transcriptase domain-containing protein</fullName>
    </recommendedName>
</protein>
<sequence>MGAMPEHLKEGVLTPVLKKGKDKRLPSNYRGITVTTTVSKIPEHTLQERLNKQLDPTQSKLQRGFTAKTSPLNAAFMVSEAIAEKTDYKENVALVTLDAEKAFDRVWHERLFSKIYLDGIQGTLWLLLRDMQANATSRVKWENTLSNPFRTLQGIRQGAKLSTTLYKRYNNNVLQQIEDNNLGTSIGTTNIGAPTVADDISMLPTTPLDTQAMLHTVSHNAELDKVNFNATKSELIVYGNHKEEEPTVWELGRDQITSSTSTTHLGLVRQNNNKFNIEPKIQVARRTMYSLLGAGLHGRRGLNPLTSYRIWECFGLPRCTFGLECVKLTGKDIEAMDKFQRGLLRQLQSLPDRCANIPVYSLVGAKPISVVLDIKVLNFFMSLARQTDSKEHQIIRRQLAVKDENSASFTITVRKTLQKYQLPDAYSLLEKTPTKSQWKKMIKEATNNIYTAKITEEIKTKSTLKYLGIQKQPLDNPHPIYKFTGPNPFEVLKAQIKARILTGTYILQENLQKFNQHDIDTTCELCHSEPEDRNHFILTCKKLEDRRQKHLQKLTNLVPALQERPALLLQCILDQSHEDLTGLVPADEETMSQIEQHSRDMLYDLHRARTSYQKLNTQN</sequence>